<dbReference type="EMBL" id="JAIZAY010000023">
    <property type="protein sequence ID" value="KAJ8019980.1"/>
    <property type="molecule type" value="Genomic_DNA"/>
</dbReference>
<accession>A0A9Q0YEP1</accession>
<proteinExistence type="predicted"/>
<dbReference type="InterPro" id="IPR001007">
    <property type="entry name" value="VWF_dom"/>
</dbReference>
<dbReference type="PANTHER" id="PTHR46439">
    <property type="entry name" value="CYSTEINE-RICH MOTOR NEURON 1 PROTEIN"/>
    <property type="match status" value="1"/>
</dbReference>
<dbReference type="SUPFAM" id="SSF57603">
    <property type="entry name" value="FnI-like domain"/>
    <property type="match status" value="1"/>
</dbReference>
<reference evidence="3" key="1">
    <citation type="submission" date="2021-10" db="EMBL/GenBank/DDBJ databases">
        <title>Tropical sea cucumber genome reveals ecological adaptation and Cuvierian tubules defense mechanism.</title>
        <authorList>
            <person name="Chen T."/>
        </authorList>
    </citation>
    <scope>NUCLEOTIDE SEQUENCE</scope>
    <source>
        <strain evidence="3">Nanhai2018</strain>
        <tissue evidence="3">Muscle</tissue>
    </source>
</reference>
<evidence type="ECO:0000313" key="4">
    <source>
        <dbReference type="Proteomes" id="UP001152320"/>
    </source>
</evidence>
<feature type="domain" description="VWFC" evidence="2">
    <location>
        <begin position="61"/>
        <end position="119"/>
    </location>
</feature>
<dbReference type="PROSITE" id="PS01208">
    <property type="entry name" value="VWFC_1"/>
    <property type="match status" value="1"/>
</dbReference>
<dbReference type="InterPro" id="IPR052624">
    <property type="entry name" value="CRIM1"/>
</dbReference>
<dbReference type="Gene3D" id="6.20.200.20">
    <property type="match status" value="1"/>
</dbReference>
<protein>
    <recommendedName>
        <fullName evidence="2">VWFC domain-containing protein</fullName>
    </recommendedName>
</protein>
<dbReference type="PANTHER" id="PTHR46439:SF3">
    <property type="entry name" value="RE54525P"/>
    <property type="match status" value="1"/>
</dbReference>
<feature type="chain" id="PRO_5040274216" description="VWFC domain-containing protein" evidence="1">
    <location>
        <begin position="28"/>
        <end position="2525"/>
    </location>
</feature>
<evidence type="ECO:0000256" key="1">
    <source>
        <dbReference type="SAM" id="SignalP"/>
    </source>
</evidence>
<feature type="signal peptide" evidence="1">
    <location>
        <begin position="1"/>
        <end position="27"/>
    </location>
</feature>
<dbReference type="SMART" id="SM00214">
    <property type="entry name" value="VWC"/>
    <property type="match status" value="1"/>
</dbReference>
<keyword evidence="1" id="KW-0732">Signal</keyword>
<dbReference type="Proteomes" id="UP001152320">
    <property type="component" value="Chromosome 23"/>
</dbReference>
<comment type="caution">
    <text evidence="3">The sequence shown here is derived from an EMBL/GenBank/DDBJ whole genome shotgun (WGS) entry which is preliminary data.</text>
</comment>
<evidence type="ECO:0000313" key="3">
    <source>
        <dbReference type="EMBL" id="KAJ8019980.1"/>
    </source>
</evidence>
<name>A0A9Q0YEP1_HOLLE</name>
<gene>
    <name evidence="3" type="ORF">HOLleu_41785</name>
</gene>
<dbReference type="PROSITE" id="PS50184">
    <property type="entry name" value="VWFC_2"/>
    <property type="match status" value="1"/>
</dbReference>
<sequence length="2525" mass="282841">MSFGIKKIRFVTWILSLWLIFIFLCLSQNHIANTQELFDEEANFDLPSYVDLYPEDPKDRTQCIYLEKPFEHGDRWIQDECSRCFCNNGTTNCVYESCNPPCDFMEQVKIEGECCKKCPPKMTISKVNNLLAPDIEIVEGSDMDITFDVDIRIEKPQTSRQVHGVYLWKLNAWISKSFDGSGRKLSFADNVLSPEQQDSSFLKPSYPPWTFIDLSLTLDASTEGLCEDFKYLCVKFNEGDNSIPQFNLPFTFRPSNDDERRLVDCAPLGPCKGVIVRDFDWTIDAERAIPGELDDVTIDLTVFPRSDSRDVKGSGLWRATLFGSSDFEGLGTRYGEVSQIMNRKEAKKAVKNAKPMKFRDMETQFDLGIIGCIPEASYVCLEFRQGELPQPDFTLQFAGEGEEISDRESLVKCMPRKCGAKAVFSQLIPVITSPPSLIESTPGQRVNLNVTAISNKLLSTTVEGKNLWNMNVFFSSNANGTGNRIQEQIEILTPTHQKVPLRKDADINFKDVVFEVDLSNFVCSDIPFMCVELRKNPSASIDYEFGTYPEQDPFVGCLDMGDVCRGVIAKDLDWSGDIPDFVNDDVKPIQSITSNASIDVESVSRNITGNSLWQMSVFASSSRKARPDDVLLPYFDQILTDEQSRLPVPADGVLRFYNMQTPPFQVDRMGCGKFKYLCYKFQKAIRSDSDFAFHTLTGDKFVLNCKKMVCKAVTPTRLEWTIDAEERVLGSKTPVTLNVTTVFGEDTRDIEGTQLWRLGMFGSNSPNGTGPKFDEVYQILEDSGAALPIQNRQPIHFGELPAVFEIGTVGCVADVNYVCLEFQKNQNPDPDYVILIQDEAGNDAQSIISCKKQSCFAKAVFEDLTHAFLSSEIIMEGKANPPITVSLEAITNKSESTGVTGEDLWEVSTFFSKQSTGLGPRILEQNQILNRLDDSKNLELGHDLSFPSVEFSTDLTDHECSSIPYICFQLRKNSESSVKYEFLPDPEPLIDCSSTADMCKGVIARFLTWSQHEDDTERISGELAPLKGDVLVDVVPSSRDLEGNSLWKLTTYASSTPNGDSPVLPIFEQVLSPSQSGTPLLDGGPLIFENIETPPYPVDRLGCGESKYLCFELRKSEESEIDYAFETTTGEDVLRECMLQECEAVFVNGMNWTVSSDDPVPGEESPILLDVDVGFEDYSRNVSGSDLWQVSLFGSQSPEGDGERFGEEEQVLWYQQASQMIQKDNILPFREASAFFDIASIGCQNFTHICVEFQSSPYRSVNFSMIVLSESGPPKSSILSCQPRECDAKVTFDELQVSLNSEVLIEGAPDQPVMVDIEAIADYLKSANVGGKNLWRLKSFFSTNKNGSDNVGDIHNQIISEEQANQPYINGEEFLFDNLTFNVDLVNHSCSDIPFICFEMEKDPSSSINYVFQTNPPEEPLRKCVTTSHICEGVIARSLTWSQYEDDSERIPGELAPLKGDVLVDVTPSSRDLEGNSLWKLTTYASSTPNGDSPVLPIFEQVLSPSQSGTPLLDGGPLIFENIETPPYPVDKLGCGESKYLCFELRKSEESEIDYAFKTTTGEDVLRECMLQECEAVFVNGMNWTISSDDPIPGEESPTQLDVDVGFEDYSRNVSGSDLWQVSLFGSQSPEGDGERFGEEEQVLRHQQASQMIQKDNKLPFREASAFFDIASIGCQNFTHICVEFQSSPYRSVNFSMIVLSESGPPKSSILSCQPRECDAKVTFDELQVALNSKVLIEGAPDQPVMVDIEAIADYFKSTNVGGKNLWRLKSFFSTNKDGSDNVGDIHNQIISEEQANQPYINREEFLFDNLTFNVDLVNHSCSDIPFICFEMEKDPSSSINYVFQTNPPEEPLRKCVTTSHICEGVIIEDFNWTMDDPLAVPGVPSSITANVSVSLLPVGRNLTGDNLWKVSFFPSEDNTGIPPGSPLFEQVLSPEWASQSLSPGDDELWFEEIELPPVELFSLSCGGKPYLCLEFSKHESSDKDFTLETTTGEESIIRCHRQECNLAVFPKELSWDLEADSPIPGRATPISLNVSLPFKNTSTPFEGEGLWRVGIFGSNSPTGKQKRFKEVRQILSLNETNLPSRRNVPFVANDIITNFDTGSIGCHKDISYICVEFARGDSPTPGYNFVTDDDEDSVISCKEQECIARVEFDELIPTIHIPEMIIENTNGQMFNVSLLGVTDKERSTLVTGENLWQINTFFTELENGTGERIDEKIQILNDGQESKELLRGDDLPLDFLDFEVNLDGRTCDEIPYMCFELMRNPKANINFKFEETVMKCIDVSSMCKGVVFKSLDFDVDIPKDLKLGEKKPLNVDAVVNLEPYSREVVGDDLWKVAVFPSADNYGYKRKGTYSEQLLMDYQAGTHLPPGGPLVLNDVLTDGLDVRSLACSDYNYLCMEFSKGNTPTTKYTFRTQSDDPSLISCKQLDCDGKVCLTRVLYRETVLSHEIQKYDFSQESRQHKKHLMQSMMHIVLRSESPHWVPGELPPTKVGLFIQNSIQIETFFVIIKLLNNGNFITKNCMHA</sequence>
<evidence type="ECO:0000259" key="2">
    <source>
        <dbReference type="PROSITE" id="PS50184"/>
    </source>
</evidence>
<organism evidence="3 4">
    <name type="scientific">Holothuria leucospilota</name>
    <name type="common">Black long sea cucumber</name>
    <name type="synonym">Mertensiothuria leucospilota</name>
    <dbReference type="NCBI Taxonomy" id="206669"/>
    <lineage>
        <taxon>Eukaryota</taxon>
        <taxon>Metazoa</taxon>
        <taxon>Echinodermata</taxon>
        <taxon>Eleutherozoa</taxon>
        <taxon>Echinozoa</taxon>
        <taxon>Holothuroidea</taxon>
        <taxon>Aspidochirotacea</taxon>
        <taxon>Aspidochirotida</taxon>
        <taxon>Holothuriidae</taxon>
        <taxon>Holothuria</taxon>
    </lineage>
</organism>
<keyword evidence="4" id="KW-1185">Reference proteome</keyword>